<dbReference type="PANTHER" id="PTHR37210:SF2">
    <property type="entry name" value="PROTEIN CHLOROPLAST VESICULATION"/>
    <property type="match status" value="1"/>
</dbReference>
<proteinExistence type="predicted"/>
<dbReference type="AlphaFoldDB" id="A0ABD1W2N9"/>
<protein>
    <submittedName>
        <fullName evidence="1">Uncharacterized protein</fullName>
    </submittedName>
</protein>
<dbReference type="InterPro" id="IPR053350">
    <property type="entry name" value="CV_Inducer"/>
</dbReference>
<evidence type="ECO:0000313" key="1">
    <source>
        <dbReference type="EMBL" id="KAL2543930.1"/>
    </source>
</evidence>
<sequence>MAISSNCCLNPFPSTPNSSSTSVSLPSRTTQVACPKKERSWKSQCILGLTCVIIGQEMGNLEGIGAIAAEEMQLAVESKIKVQRWSDRGRCQPWRQNSLETIVPENLPRPSARRRWETVEFAETAPVLKVTKPVRAVHLNAVVCIPTRLLYYRSTKFPLISQSPPKAKTIKISQVFS</sequence>
<comment type="caution">
    <text evidence="1">The sequence shown here is derived from an EMBL/GenBank/DDBJ whole genome shotgun (WGS) entry which is preliminary data.</text>
</comment>
<dbReference type="EMBL" id="JBFOLJ010000004">
    <property type="protein sequence ID" value="KAL2543930.1"/>
    <property type="molecule type" value="Genomic_DNA"/>
</dbReference>
<evidence type="ECO:0000313" key="2">
    <source>
        <dbReference type="Proteomes" id="UP001604277"/>
    </source>
</evidence>
<dbReference type="PANTHER" id="PTHR37210">
    <property type="entry name" value="EXPRESSED PROTEIN"/>
    <property type="match status" value="1"/>
</dbReference>
<keyword evidence="2" id="KW-1185">Reference proteome</keyword>
<accession>A0ABD1W2N9</accession>
<dbReference type="Proteomes" id="UP001604277">
    <property type="component" value="Unassembled WGS sequence"/>
</dbReference>
<name>A0ABD1W2N9_9LAMI</name>
<reference evidence="2" key="1">
    <citation type="submission" date="2024-07" db="EMBL/GenBank/DDBJ databases">
        <title>Two chromosome-level genome assemblies of Korean endemic species Abeliophyllum distichum and Forsythia ovata (Oleaceae).</title>
        <authorList>
            <person name="Jang H."/>
        </authorList>
    </citation>
    <scope>NUCLEOTIDE SEQUENCE [LARGE SCALE GENOMIC DNA]</scope>
</reference>
<organism evidence="1 2">
    <name type="scientific">Forsythia ovata</name>
    <dbReference type="NCBI Taxonomy" id="205694"/>
    <lineage>
        <taxon>Eukaryota</taxon>
        <taxon>Viridiplantae</taxon>
        <taxon>Streptophyta</taxon>
        <taxon>Embryophyta</taxon>
        <taxon>Tracheophyta</taxon>
        <taxon>Spermatophyta</taxon>
        <taxon>Magnoliopsida</taxon>
        <taxon>eudicotyledons</taxon>
        <taxon>Gunneridae</taxon>
        <taxon>Pentapetalae</taxon>
        <taxon>asterids</taxon>
        <taxon>lamiids</taxon>
        <taxon>Lamiales</taxon>
        <taxon>Oleaceae</taxon>
        <taxon>Forsythieae</taxon>
        <taxon>Forsythia</taxon>
    </lineage>
</organism>
<gene>
    <name evidence="1" type="ORF">Fot_13163</name>
</gene>